<protein>
    <submittedName>
        <fullName evidence="1">Uncharacterized protein</fullName>
    </submittedName>
</protein>
<evidence type="ECO:0000313" key="2">
    <source>
        <dbReference type="Proteomes" id="UP000027583"/>
    </source>
</evidence>
<accession>A0A060QJA4</accession>
<organism evidence="1 2">
    <name type="scientific">Asaia bogorensis</name>
    <dbReference type="NCBI Taxonomy" id="91915"/>
    <lineage>
        <taxon>Bacteria</taxon>
        <taxon>Pseudomonadati</taxon>
        <taxon>Pseudomonadota</taxon>
        <taxon>Alphaproteobacteria</taxon>
        <taxon>Acetobacterales</taxon>
        <taxon>Acetobacteraceae</taxon>
        <taxon>Asaia</taxon>
    </lineage>
</organism>
<reference evidence="1 2" key="2">
    <citation type="journal article" date="2014" name="PLoS ONE">
        <title>Evolution of mitochondria reconstructed from the energy metabolism of living bacteria.</title>
        <authorList>
            <person name="Degli Esposti M."/>
            <person name="Chouaia B."/>
            <person name="Comandatore F."/>
            <person name="Crotti E."/>
            <person name="Sassera D."/>
            <person name="Lievens P.M."/>
            <person name="Daffonchio D."/>
            <person name="Bandi C."/>
        </authorList>
    </citation>
    <scope>NUCLEOTIDE SEQUENCE [LARGE SCALE GENOMIC DNA]</scope>
    <source>
        <strain evidence="1 2">SF2.1</strain>
    </source>
</reference>
<proteinExistence type="predicted"/>
<dbReference type="EMBL" id="CBLX010000023">
    <property type="protein sequence ID" value="CDG40748.1"/>
    <property type="molecule type" value="Genomic_DNA"/>
</dbReference>
<gene>
    <name evidence="1" type="ORF">ASAP_2703</name>
</gene>
<comment type="caution">
    <text evidence="1">The sequence shown here is derived from an EMBL/GenBank/DDBJ whole genome shotgun (WGS) entry which is preliminary data.</text>
</comment>
<name>A0A060QJA4_9PROT</name>
<dbReference type="GeneID" id="78227772"/>
<dbReference type="Proteomes" id="UP000027583">
    <property type="component" value="Unassembled WGS sequence"/>
</dbReference>
<evidence type="ECO:0000313" key="1">
    <source>
        <dbReference type="EMBL" id="CDG40748.1"/>
    </source>
</evidence>
<dbReference type="AlphaFoldDB" id="A0A060QJA4"/>
<dbReference type="RefSeq" id="WP_146926680.1">
    <property type="nucleotide sequence ID" value="NZ_CBLX010000023.1"/>
</dbReference>
<sequence>MFKKNKAQVTELTAPEAQKKGCCISKMCGSAKPQTKEAILGGLTFLSMFGPKKLRPHLQHLLAVIAIVTFVVKAIKPKREDKSA</sequence>
<reference evidence="1 2" key="1">
    <citation type="journal article" date="2014" name="Genome Biol. Evol.">
        <title>Acetic acid bacteria genomes reveal functional traits for adaptation to life in insect guts.</title>
        <authorList>
            <person name="Chouaia B."/>
            <person name="Gaiarsa S."/>
            <person name="Crotti E."/>
            <person name="Comandatore F."/>
            <person name="Degli Esposti M."/>
            <person name="Ricci I."/>
            <person name="Alma A."/>
            <person name="Favia G."/>
            <person name="Bandi C."/>
            <person name="Daffonchio D."/>
        </authorList>
    </citation>
    <scope>NUCLEOTIDE SEQUENCE [LARGE SCALE GENOMIC DNA]</scope>
    <source>
        <strain evidence="1 2">SF2.1</strain>
    </source>
</reference>